<protein>
    <submittedName>
        <fullName evidence="3">Perosamine synthetase</fullName>
    </submittedName>
</protein>
<evidence type="ECO:0000256" key="2">
    <source>
        <dbReference type="RuleBase" id="RU004508"/>
    </source>
</evidence>
<organism evidence="3 4">
    <name type="scientific">Raoultibacter timonensis</name>
    <dbReference type="NCBI Taxonomy" id="1907662"/>
    <lineage>
        <taxon>Bacteria</taxon>
        <taxon>Bacillati</taxon>
        <taxon>Actinomycetota</taxon>
        <taxon>Coriobacteriia</taxon>
        <taxon>Eggerthellales</taxon>
        <taxon>Eggerthellaceae</taxon>
        <taxon>Raoultibacter</taxon>
    </lineage>
</organism>
<dbReference type="InterPro" id="IPR000653">
    <property type="entry name" value="DegT/StrS_aminotransferase"/>
</dbReference>
<evidence type="ECO:0000313" key="4">
    <source>
        <dbReference type="Proteomes" id="UP001320544"/>
    </source>
</evidence>
<dbReference type="PIRSF" id="PIRSF000390">
    <property type="entry name" value="PLP_StrS"/>
    <property type="match status" value="1"/>
</dbReference>
<dbReference type="EMBL" id="AP025564">
    <property type="protein sequence ID" value="BDE96230.1"/>
    <property type="molecule type" value="Genomic_DNA"/>
</dbReference>
<reference evidence="3 4" key="1">
    <citation type="submission" date="2022-01" db="EMBL/GenBank/DDBJ databases">
        <title>Novel bile acid biosynthetic pathways are enriched in the microbiome of centenarians.</title>
        <authorList>
            <person name="Sato Y."/>
            <person name="Atarashi K."/>
            <person name="Plichta R.D."/>
            <person name="Arai Y."/>
            <person name="Sasajima S."/>
            <person name="Kearney M.S."/>
            <person name="Suda W."/>
            <person name="Takeshita K."/>
            <person name="Sasaki T."/>
            <person name="Okamoto S."/>
            <person name="Skelly N.A."/>
            <person name="Okamura Y."/>
            <person name="Vlamakis H."/>
            <person name="Li Y."/>
            <person name="Tanoue T."/>
            <person name="Takei H."/>
            <person name="Nittono H."/>
            <person name="Narushima S."/>
            <person name="Irie J."/>
            <person name="Itoh H."/>
            <person name="Moriya K."/>
            <person name="Sugiura Y."/>
            <person name="Suematsu M."/>
            <person name="Moritoki N."/>
            <person name="Shibata S."/>
            <person name="Littman R.D."/>
            <person name="Fischbach A.M."/>
            <person name="Uwamino Y."/>
            <person name="Inoue T."/>
            <person name="Honda A."/>
            <person name="Hattori M."/>
            <person name="Murai T."/>
            <person name="Xavier J.R."/>
            <person name="Hirose N."/>
            <person name="Honda K."/>
        </authorList>
    </citation>
    <scope>NUCLEOTIDE SEQUENCE [LARGE SCALE GENOMIC DNA]</scope>
    <source>
        <strain evidence="3 4">CE91-St30</strain>
    </source>
</reference>
<accession>A0ABN6MGT1</accession>
<dbReference type="Gene3D" id="3.40.640.10">
    <property type="entry name" value="Type I PLP-dependent aspartate aminotransferase-like (Major domain)"/>
    <property type="match status" value="1"/>
</dbReference>
<dbReference type="RefSeq" id="WP_244412513.1">
    <property type="nucleotide sequence ID" value="NZ_AP025564.1"/>
</dbReference>
<gene>
    <name evidence="3" type="ORF">CE91St30_15630</name>
</gene>
<evidence type="ECO:0000313" key="3">
    <source>
        <dbReference type="EMBL" id="BDE96230.1"/>
    </source>
</evidence>
<dbReference type="InterPro" id="IPR015422">
    <property type="entry name" value="PyrdxlP-dep_Trfase_small"/>
</dbReference>
<evidence type="ECO:0000256" key="1">
    <source>
        <dbReference type="ARBA" id="ARBA00001933"/>
    </source>
</evidence>
<name>A0ABN6MGT1_9ACTN</name>
<dbReference type="CDD" id="cd00616">
    <property type="entry name" value="AHBA_syn"/>
    <property type="match status" value="1"/>
</dbReference>
<dbReference type="PANTHER" id="PTHR30244">
    <property type="entry name" value="TRANSAMINASE"/>
    <property type="match status" value="1"/>
</dbReference>
<dbReference type="Gene3D" id="3.90.1150.10">
    <property type="entry name" value="Aspartate Aminotransferase, domain 1"/>
    <property type="match status" value="1"/>
</dbReference>
<keyword evidence="4" id="KW-1185">Reference proteome</keyword>
<dbReference type="InterPro" id="IPR015421">
    <property type="entry name" value="PyrdxlP-dep_Trfase_major"/>
</dbReference>
<comment type="similarity">
    <text evidence="2">Belongs to the DegT/DnrJ/EryC1 family.</text>
</comment>
<sequence>MIKLIKPYIFFDEVSAELEAIFDSGILTKGPYSKLFPKKVEAYTGAKYAFNATSATTALTMALKVLEVGPGDEVVVSDFSFPASVNVIEDVGATPVFADVSLETYNMTLDELASKITERTKAVIFVDALGNPSGLDRIAGLCRDKGIVLIEDAACAIGSAVGGRKVGSIADITCFSLHPRKLLTCGEGGIIATDNDAYAEILSYKLNHGADASGDFVSYGYNYRLPEIPALMGCSQIDKIDDIVKERRAQASEYARLLEPLGFTAQKAAENAYHNMQSIVFTVPEGIDRDDLCRYLAGREIESTIGTYCLSECAYYRAKYDSVQPNASYLQHHTITLPCYTDVPVGEVCAAIADYMASR</sequence>
<comment type="cofactor">
    <cofactor evidence="1">
        <name>pyridoxal 5'-phosphate</name>
        <dbReference type="ChEBI" id="CHEBI:597326"/>
    </cofactor>
</comment>
<dbReference type="SUPFAM" id="SSF53383">
    <property type="entry name" value="PLP-dependent transferases"/>
    <property type="match status" value="1"/>
</dbReference>
<dbReference type="Proteomes" id="UP001320544">
    <property type="component" value="Chromosome"/>
</dbReference>
<proteinExistence type="inferred from homology"/>
<dbReference type="PANTHER" id="PTHR30244:SF34">
    <property type="entry name" value="DTDP-4-AMINO-4,6-DIDEOXYGALACTOSE TRANSAMINASE"/>
    <property type="match status" value="1"/>
</dbReference>
<keyword evidence="2" id="KW-0663">Pyridoxal phosphate</keyword>
<dbReference type="InterPro" id="IPR015424">
    <property type="entry name" value="PyrdxlP-dep_Trfase"/>
</dbReference>
<dbReference type="Pfam" id="PF01041">
    <property type="entry name" value="DegT_DnrJ_EryC1"/>
    <property type="match status" value="1"/>
</dbReference>